<dbReference type="EMBL" id="JABEVY010000093">
    <property type="protein sequence ID" value="KAF5250307.1"/>
    <property type="molecule type" value="Genomic_DNA"/>
</dbReference>
<comment type="caution">
    <text evidence="1">The sequence shown here is derived from an EMBL/GenBank/DDBJ whole genome shotgun (WGS) entry which is preliminary data.</text>
</comment>
<keyword evidence="2" id="KW-1185">Reference proteome</keyword>
<accession>A0A8H4ZQ10</accession>
<protein>
    <submittedName>
        <fullName evidence="1">Uncharacterized protein</fullName>
    </submittedName>
</protein>
<evidence type="ECO:0000313" key="1">
    <source>
        <dbReference type="EMBL" id="KAF5250307.1"/>
    </source>
</evidence>
<gene>
    <name evidence="1" type="ORF">FANTH_4507</name>
</gene>
<name>A0A8H4ZQ10_9HYPO</name>
<dbReference type="Proteomes" id="UP000573603">
    <property type="component" value="Unassembled WGS sequence"/>
</dbReference>
<organism evidence="1 2">
    <name type="scientific">Fusarium anthophilum</name>
    <dbReference type="NCBI Taxonomy" id="48485"/>
    <lineage>
        <taxon>Eukaryota</taxon>
        <taxon>Fungi</taxon>
        <taxon>Dikarya</taxon>
        <taxon>Ascomycota</taxon>
        <taxon>Pezizomycotina</taxon>
        <taxon>Sordariomycetes</taxon>
        <taxon>Hypocreomycetidae</taxon>
        <taxon>Hypocreales</taxon>
        <taxon>Nectriaceae</taxon>
        <taxon>Fusarium</taxon>
        <taxon>Fusarium fujikuroi species complex</taxon>
    </lineage>
</organism>
<sequence>MRSRARQSFWASWAKVFNKSYYTFQPLQLMIDTKFFFFCVLDAKDSGTGTGTGTGTAALWAAGAPRDLTRDP</sequence>
<reference evidence="1 2" key="1">
    <citation type="journal article" date="2020" name="BMC Genomics">
        <title>Correction to: Identification and distribution of gene clusters required for synthesis of sphingolipid metabolism inhibitors in diverse species of the filamentous fungus Fusarium.</title>
        <authorList>
            <person name="Kim H.S."/>
            <person name="Lohmar J.M."/>
            <person name="Busman M."/>
            <person name="Brown D.W."/>
            <person name="Naumann T.A."/>
            <person name="Divon H.H."/>
            <person name="Lysoe E."/>
            <person name="Uhlig S."/>
            <person name="Proctor R.H."/>
        </authorList>
    </citation>
    <scope>NUCLEOTIDE SEQUENCE [LARGE SCALE GENOMIC DNA]</scope>
    <source>
        <strain evidence="1 2">NRRL 25214</strain>
    </source>
</reference>
<proteinExistence type="predicted"/>
<evidence type="ECO:0000313" key="2">
    <source>
        <dbReference type="Proteomes" id="UP000573603"/>
    </source>
</evidence>
<dbReference type="AlphaFoldDB" id="A0A8H4ZQ10"/>